<keyword evidence="1" id="KW-0805">Transcription regulation</keyword>
<reference evidence="6" key="1">
    <citation type="submission" date="2018-06" db="EMBL/GenBank/DDBJ databases">
        <title>Description of Blautia argi sp. nov., a new anaerobic isolated from dog feces.</title>
        <authorList>
            <person name="Chang Y.-H."/>
            <person name="Paek J."/>
            <person name="Shin Y."/>
        </authorList>
    </citation>
    <scope>NUCLEOTIDE SEQUENCE [LARGE SCALE GENOMIC DNA]</scope>
    <source>
        <strain evidence="6">KCTC 15426</strain>
    </source>
</reference>
<feature type="domain" description="HTH araC/xylS-type" evidence="4">
    <location>
        <begin position="150"/>
        <end position="248"/>
    </location>
</feature>
<dbReference type="InterPro" id="IPR011051">
    <property type="entry name" value="RmlC_Cupin_sf"/>
</dbReference>
<proteinExistence type="predicted"/>
<dbReference type="SMART" id="SM00342">
    <property type="entry name" value="HTH_ARAC"/>
    <property type="match status" value="1"/>
</dbReference>
<keyword evidence="6" id="KW-1185">Reference proteome</keyword>
<organism evidence="5 6">
    <name type="scientific">Blautia argi</name>
    <dbReference type="NCBI Taxonomy" id="1912897"/>
    <lineage>
        <taxon>Bacteria</taxon>
        <taxon>Bacillati</taxon>
        <taxon>Bacillota</taxon>
        <taxon>Clostridia</taxon>
        <taxon>Lachnospirales</taxon>
        <taxon>Lachnospiraceae</taxon>
        <taxon>Blautia</taxon>
    </lineage>
</organism>
<dbReference type="PRINTS" id="PR00032">
    <property type="entry name" value="HTHARAC"/>
</dbReference>
<dbReference type="PROSITE" id="PS01124">
    <property type="entry name" value="HTH_ARAC_FAMILY_2"/>
    <property type="match status" value="1"/>
</dbReference>
<dbReference type="GO" id="GO:0003700">
    <property type="term" value="F:DNA-binding transcription factor activity"/>
    <property type="evidence" value="ECO:0007669"/>
    <property type="project" value="InterPro"/>
</dbReference>
<dbReference type="AlphaFoldDB" id="A0A2Z4UE96"/>
<sequence>MSMHTHKSCEIMYVTSGSCMVQYEGGEIRLSANEFIFLDAEVPHKLSIPKGRPCAVLNVEFLCQRKETQMNIESLWKNSEDFLNFCGKRLSAFAAEDLRNMGYALKDLVVCLQKGGSEMCLISILFQRMLLELAYCTEHMQKASGLYYLKQACSYIQERLFDTIKIPELAAYAGINKSYLQRLFSENLHCTITEYTNRKRMERAEFLLVNSSMKITDIAFSTGYNSRQHFGHTFEKYYGMSPLQYRKLHSRTLVPDTEKKQYILGDTAQIQKIRLWE</sequence>
<dbReference type="Proteomes" id="UP000250003">
    <property type="component" value="Chromosome"/>
</dbReference>
<protein>
    <submittedName>
        <fullName evidence="5">AraC family transcriptional regulator</fullName>
    </submittedName>
</protein>
<evidence type="ECO:0000313" key="6">
    <source>
        <dbReference type="Proteomes" id="UP000250003"/>
    </source>
</evidence>
<evidence type="ECO:0000259" key="4">
    <source>
        <dbReference type="PROSITE" id="PS01124"/>
    </source>
</evidence>
<dbReference type="InterPro" id="IPR018060">
    <property type="entry name" value="HTH_AraC"/>
</dbReference>
<dbReference type="InterPro" id="IPR018062">
    <property type="entry name" value="HTH_AraC-typ_CS"/>
</dbReference>
<evidence type="ECO:0000256" key="3">
    <source>
        <dbReference type="ARBA" id="ARBA00023163"/>
    </source>
</evidence>
<dbReference type="Pfam" id="PF12833">
    <property type="entry name" value="HTH_18"/>
    <property type="match status" value="1"/>
</dbReference>
<keyword evidence="3" id="KW-0804">Transcription</keyword>
<dbReference type="KEGG" id="blau:DQQ01_01975"/>
<dbReference type="EMBL" id="CP030280">
    <property type="protein sequence ID" value="AWY99360.1"/>
    <property type="molecule type" value="Genomic_DNA"/>
</dbReference>
<dbReference type="InterPro" id="IPR003313">
    <property type="entry name" value="AraC-bd"/>
</dbReference>
<evidence type="ECO:0000256" key="2">
    <source>
        <dbReference type="ARBA" id="ARBA00023125"/>
    </source>
</evidence>
<dbReference type="SUPFAM" id="SSF46689">
    <property type="entry name" value="Homeodomain-like"/>
    <property type="match status" value="2"/>
</dbReference>
<dbReference type="GO" id="GO:0043565">
    <property type="term" value="F:sequence-specific DNA binding"/>
    <property type="evidence" value="ECO:0007669"/>
    <property type="project" value="InterPro"/>
</dbReference>
<name>A0A2Z4UE96_9FIRM</name>
<dbReference type="PANTHER" id="PTHR43280">
    <property type="entry name" value="ARAC-FAMILY TRANSCRIPTIONAL REGULATOR"/>
    <property type="match status" value="1"/>
</dbReference>
<dbReference type="OrthoDB" id="183331at2"/>
<dbReference type="InterPro" id="IPR020449">
    <property type="entry name" value="Tscrpt_reg_AraC-type_HTH"/>
</dbReference>
<evidence type="ECO:0000256" key="1">
    <source>
        <dbReference type="ARBA" id="ARBA00023015"/>
    </source>
</evidence>
<dbReference type="Gene3D" id="1.10.10.60">
    <property type="entry name" value="Homeodomain-like"/>
    <property type="match status" value="2"/>
</dbReference>
<evidence type="ECO:0000313" key="5">
    <source>
        <dbReference type="EMBL" id="AWY99360.1"/>
    </source>
</evidence>
<dbReference type="PROSITE" id="PS00041">
    <property type="entry name" value="HTH_ARAC_FAMILY_1"/>
    <property type="match status" value="1"/>
</dbReference>
<dbReference type="PANTHER" id="PTHR43280:SF28">
    <property type="entry name" value="HTH-TYPE TRANSCRIPTIONAL ACTIVATOR RHAS"/>
    <property type="match status" value="1"/>
</dbReference>
<keyword evidence="2" id="KW-0238">DNA-binding</keyword>
<gene>
    <name evidence="5" type="ORF">DQQ01_01975</name>
</gene>
<accession>A0A2Z4UE96</accession>
<dbReference type="SUPFAM" id="SSF51182">
    <property type="entry name" value="RmlC-like cupins"/>
    <property type="match status" value="1"/>
</dbReference>
<dbReference type="InterPro" id="IPR014710">
    <property type="entry name" value="RmlC-like_jellyroll"/>
</dbReference>
<dbReference type="Pfam" id="PF02311">
    <property type="entry name" value="AraC_binding"/>
    <property type="match status" value="1"/>
</dbReference>
<dbReference type="Gene3D" id="2.60.120.10">
    <property type="entry name" value="Jelly Rolls"/>
    <property type="match status" value="1"/>
</dbReference>
<dbReference type="InterPro" id="IPR009057">
    <property type="entry name" value="Homeodomain-like_sf"/>
</dbReference>